<sequence>MLKLLNIPNPTDWKDLKKNGSYYQKGLELGLINNDEAWVQAFKEHCSVVTLYRVVPFFIAIILTDSINDPRKFYNDCRSNLVKSLRGDYVRRYYSANPTDEELDQYLSYRIFIIHDLSSYNIQPNSQEFEEASGIRASSIKNYLTKEEVKFNLSTFNDGQKNIFIIVTNPNRSQKLFLINACGGSGKPYLINTMAESLKWSNTPSTMIL</sequence>
<dbReference type="Proteomes" id="UP001165064">
    <property type="component" value="Unassembled WGS sequence"/>
</dbReference>
<dbReference type="EMBL" id="BSXS01008182">
    <property type="protein sequence ID" value="GME91727.1"/>
    <property type="molecule type" value="Genomic_DNA"/>
</dbReference>
<comment type="caution">
    <text evidence="1">The sequence shown here is derived from an EMBL/GenBank/DDBJ whole genome shotgun (WGS) entry which is preliminary data.</text>
</comment>
<evidence type="ECO:0000313" key="2">
    <source>
        <dbReference type="Proteomes" id="UP001165064"/>
    </source>
</evidence>
<evidence type="ECO:0000313" key="1">
    <source>
        <dbReference type="EMBL" id="GME91727.1"/>
    </source>
</evidence>
<proteinExistence type="predicted"/>
<keyword evidence="2" id="KW-1185">Reference proteome</keyword>
<gene>
    <name evidence="1" type="ORF">Amon02_000896600</name>
</gene>
<reference evidence="1" key="1">
    <citation type="submission" date="2023-04" db="EMBL/GenBank/DDBJ databases">
        <title>Ambrosiozyma monospora NBRC 10751.</title>
        <authorList>
            <person name="Ichikawa N."/>
            <person name="Sato H."/>
            <person name="Tonouchi N."/>
        </authorList>
    </citation>
    <scope>NUCLEOTIDE SEQUENCE</scope>
    <source>
        <strain evidence="1">NBRC 10751</strain>
    </source>
</reference>
<accession>A0ACB5TNK4</accession>
<organism evidence="1 2">
    <name type="scientific">Ambrosiozyma monospora</name>
    <name type="common">Yeast</name>
    <name type="synonym">Endomycopsis monosporus</name>
    <dbReference type="NCBI Taxonomy" id="43982"/>
    <lineage>
        <taxon>Eukaryota</taxon>
        <taxon>Fungi</taxon>
        <taxon>Dikarya</taxon>
        <taxon>Ascomycota</taxon>
        <taxon>Saccharomycotina</taxon>
        <taxon>Pichiomycetes</taxon>
        <taxon>Pichiales</taxon>
        <taxon>Pichiaceae</taxon>
        <taxon>Ambrosiozyma</taxon>
    </lineage>
</organism>
<name>A0ACB5TNK4_AMBMO</name>
<protein>
    <submittedName>
        <fullName evidence="1">Unnamed protein product</fullName>
    </submittedName>
</protein>